<dbReference type="InterPro" id="IPR050621">
    <property type="entry name" value="Tudor_domain_containing"/>
</dbReference>
<dbReference type="Gene3D" id="2.40.50.90">
    <property type="match status" value="2"/>
</dbReference>
<evidence type="ECO:0000256" key="1">
    <source>
        <dbReference type="SAM" id="Phobius"/>
    </source>
</evidence>
<organism evidence="3 4">
    <name type="scientific">Nematostella vectensis</name>
    <name type="common">Starlet sea anemone</name>
    <dbReference type="NCBI Taxonomy" id="45351"/>
    <lineage>
        <taxon>Eukaryota</taxon>
        <taxon>Metazoa</taxon>
        <taxon>Cnidaria</taxon>
        <taxon>Anthozoa</taxon>
        <taxon>Hexacorallia</taxon>
        <taxon>Actiniaria</taxon>
        <taxon>Edwardsiidae</taxon>
        <taxon>Nematostella</taxon>
    </lineage>
</organism>
<sequence length="235" mass="26690">MTYFSCKTQPSSLTVSEVSLVDYGNTAWVPEKCLKRMLPQFLHLPFQAIECLLANAEPAGDDGRWSKEAGNIVWAKFIANYSSQIIYYTLIVVIKTLFEKKILDLKNKIKAKQHSPKNYDICVWEWMDLKKAACILGLTFSIFACFVPVLLVDLFLFRFSEKFESLTADKVLIAQVLSSSEATNMLFLDLYDTSKDEVHINLEMVRLGHARRTKVVLEGPREPSENGPEEIITPG</sequence>
<reference evidence="3 4" key="1">
    <citation type="journal article" date="2007" name="Science">
        <title>Sea anemone genome reveals ancestral eumetazoan gene repertoire and genomic organization.</title>
        <authorList>
            <person name="Putnam N.H."/>
            <person name="Srivastava M."/>
            <person name="Hellsten U."/>
            <person name="Dirks B."/>
            <person name="Chapman J."/>
            <person name="Salamov A."/>
            <person name="Terry A."/>
            <person name="Shapiro H."/>
            <person name="Lindquist E."/>
            <person name="Kapitonov V.V."/>
            <person name="Jurka J."/>
            <person name="Genikhovich G."/>
            <person name="Grigoriev I.V."/>
            <person name="Lucas S.M."/>
            <person name="Steele R.E."/>
            <person name="Finnerty J.R."/>
            <person name="Technau U."/>
            <person name="Martindale M.Q."/>
            <person name="Rokhsar D.S."/>
        </authorList>
    </citation>
    <scope>NUCLEOTIDE SEQUENCE [LARGE SCALE GENOMIC DNA]</scope>
    <source>
        <strain evidence="4">CH2 X CH6</strain>
    </source>
</reference>
<evidence type="ECO:0000313" key="3">
    <source>
        <dbReference type="EMBL" id="EDO36079.1"/>
    </source>
</evidence>
<dbReference type="HOGENOM" id="CLU_1181439_0_0_1"/>
<keyword evidence="4" id="KW-1185">Reference proteome</keyword>
<dbReference type="InParanoid" id="A7SJP4"/>
<feature type="domain" description="Tudor" evidence="2">
    <location>
        <begin position="16"/>
        <end position="55"/>
    </location>
</feature>
<dbReference type="InterPro" id="IPR035437">
    <property type="entry name" value="SNase_OB-fold_sf"/>
</dbReference>
<dbReference type="InterPro" id="IPR002999">
    <property type="entry name" value="Tudor"/>
</dbReference>
<gene>
    <name evidence="3" type="ORF">NEMVEDRAFT_v1g245715</name>
</gene>
<accession>A7SJP4</accession>
<keyword evidence="1" id="KW-1133">Transmembrane helix</keyword>
<keyword evidence="1" id="KW-0812">Transmembrane</keyword>
<proteinExistence type="predicted"/>
<dbReference type="Proteomes" id="UP000001593">
    <property type="component" value="Unassembled WGS sequence"/>
</dbReference>
<dbReference type="AlphaFoldDB" id="A7SJP4"/>
<keyword evidence="1" id="KW-0472">Membrane</keyword>
<dbReference type="Pfam" id="PF00567">
    <property type="entry name" value="TUDOR"/>
    <property type="match status" value="1"/>
</dbReference>
<evidence type="ECO:0000259" key="2">
    <source>
        <dbReference type="Pfam" id="PF00567"/>
    </source>
</evidence>
<dbReference type="PANTHER" id="PTHR22948">
    <property type="entry name" value="TUDOR DOMAIN CONTAINING PROTEIN"/>
    <property type="match status" value="1"/>
</dbReference>
<evidence type="ECO:0000313" key="4">
    <source>
        <dbReference type="Proteomes" id="UP000001593"/>
    </source>
</evidence>
<dbReference type="EMBL" id="DS469679">
    <property type="protein sequence ID" value="EDO36079.1"/>
    <property type="molecule type" value="Genomic_DNA"/>
</dbReference>
<protein>
    <recommendedName>
        <fullName evidence="2">Tudor domain-containing protein</fullName>
    </recommendedName>
</protein>
<feature type="transmembrane region" description="Helical" evidence="1">
    <location>
        <begin position="135"/>
        <end position="157"/>
    </location>
</feature>
<name>A7SJP4_NEMVE</name>
<dbReference type="SUPFAM" id="SSF63748">
    <property type="entry name" value="Tudor/PWWP/MBT"/>
    <property type="match status" value="1"/>
</dbReference>